<dbReference type="Proteomes" id="UP000008022">
    <property type="component" value="Unassembled WGS sequence"/>
</dbReference>
<dbReference type="HOGENOM" id="CLU_2780322_0_0_1"/>
<keyword evidence="2" id="KW-1185">Reference proteome</keyword>
<reference evidence="1" key="2">
    <citation type="submission" date="2015-06" db="UniProtKB">
        <authorList>
            <consortium name="EnsemblPlants"/>
        </authorList>
    </citation>
    <scope>IDENTIFICATION</scope>
</reference>
<protein>
    <submittedName>
        <fullName evidence="1">Uncharacterized protein</fullName>
    </submittedName>
</protein>
<evidence type="ECO:0000313" key="1">
    <source>
        <dbReference type="EnsemblPlants" id="ORUFI03G09160.1"/>
    </source>
</evidence>
<proteinExistence type="predicted"/>
<accession>A0A0E0NRV2</accession>
<sequence>MWCANNFQLLLKGEAGMDPQLNGRRQERTVANRARRKKPRLSCHRARFVFDHVYLRTERKANTERDGFN</sequence>
<dbReference type="AlphaFoldDB" id="A0A0E0NRV2"/>
<organism evidence="1 2">
    <name type="scientific">Oryza rufipogon</name>
    <name type="common">Brownbeard rice</name>
    <name type="synonym">Asian wild rice</name>
    <dbReference type="NCBI Taxonomy" id="4529"/>
    <lineage>
        <taxon>Eukaryota</taxon>
        <taxon>Viridiplantae</taxon>
        <taxon>Streptophyta</taxon>
        <taxon>Embryophyta</taxon>
        <taxon>Tracheophyta</taxon>
        <taxon>Spermatophyta</taxon>
        <taxon>Magnoliopsida</taxon>
        <taxon>Liliopsida</taxon>
        <taxon>Poales</taxon>
        <taxon>Poaceae</taxon>
        <taxon>BOP clade</taxon>
        <taxon>Oryzoideae</taxon>
        <taxon>Oryzeae</taxon>
        <taxon>Oryzinae</taxon>
        <taxon>Oryza</taxon>
    </lineage>
</organism>
<evidence type="ECO:0000313" key="2">
    <source>
        <dbReference type="Proteomes" id="UP000008022"/>
    </source>
</evidence>
<dbReference type="Gramene" id="ORUFI03G09160.1">
    <property type="protein sequence ID" value="ORUFI03G09160.1"/>
    <property type="gene ID" value="ORUFI03G09160"/>
</dbReference>
<name>A0A0E0NRV2_ORYRU</name>
<reference evidence="2" key="1">
    <citation type="submission" date="2013-06" db="EMBL/GenBank/DDBJ databases">
        <authorList>
            <person name="Zhao Q."/>
        </authorList>
    </citation>
    <scope>NUCLEOTIDE SEQUENCE</scope>
    <source>
        <strain evidence="2">cv. W1943</strain>
    </source>
</reference>
<dbReference type="EnsemblPlants" id="ORUFI03G09160.1">
    <property type="protein sequence ID" value="ORUFI03G09160.1"/>
    <property type="gene ID" value="ORUFI03G09160"/>
</dbReference>